<dbReference type="PANTHER" id="PTHR23417:SF14">
    <property type="entry name" value="PENTACOTRIPEPTIDE-REPEAT REGION OF PRORP DOMAIN-CONTAINING PROTEIN"/>
    <property type="match status" value="1"/>
</dbReference>
<evidence type="ECO:0000256" key="1">
    <source>
        <dbReference type="ARBA" id="ARBA00000142"/>
    </source>
</evidence>
<keyword evidence="6 7" id="KW-0819">tRNA processing</keyword>
<dbReference type="AlphaFoldDB" id="A0A556N157"/>
<evidence type="ECO:0000313" key="8">
    <source>
        <dbReference type="EMBL" id="TSJ45778.1"/>
    </source>
</evidence>
<dbReference type="GO" id="GO:0043527">
    <property type="term" value="C:tRNA methyltransferase complex"/>
    <property type="evidence" value="ECO:0007669"/>
    <property type="project" value="TreeGrafter"/>
</dbReference>
<keyword evidence="4 7" id="KW-0808">Transferase</keyword>
<evidence type="ECO:0000256" key="4">
    <source>
        <dbReference type="ARBA" id="ARBA00022679"/>
    </source>
</evidence>
<dbReference type="InterPro" id="IPR029063">
    <property type="entry name" value="SAM-dependent_MTases_sf"/>
</dbReference>
<keyword evidence="9" id="KW-1185">Reference proteome</keyword>
<sequence>MGKNKLRRFAEMKNWDNVFEPTLEPNPQEAFPLKGKWHQDYFKNTHPIVLELGCGKGEYSVGLAKHYPNKNFIGVDIKGSRMFVGAKEALDEKLTNVAFLRTKIDFIESYFEPNEVDEIWLTFSDPQPIKPRKRLTSEQFIARYRRILKPGGLVHLKTDSDLLFESTEEQIREHGYELIESTWDLYQSIPEDLDPTIREILHIKTHYEQLFTAKGSVIKYCSFKIN</sequence>
<evidence type="ECO:0000256" key="6">
    <source>
        <dbReference type="ARBA" id="ARBA00022694"/>
    </source>
</evidence>
<proteinExistence type="inferred from homology"/>
<evidence type="ECO:0000256" key="7">
    <source>
        <dbReference type="HAMAP-Rule" id="MF_01057"/>
    </source>
</evidence>
<dbReference type="HAMAP" id="MF_01057">
    <property type="entry name" value="tRNA_methyltr_TrmB"/>
    <property type="match status" value="1"/>
</dbReference>
<dbReference type="InterPro" id="IPR055361">
    <property type="entry name" value="tRNA_methyltr_TrmB_bact"/>
</dbReference>
<dbReference type="EMBL" id="VLPL01000003">
    <property type="protein sequence ID" value="TSJ45778.1"/>
    <property type="molecule type" value="Genomic_DNA"/>
</dbReference>
<dbReference type="SUPFAM" id="SSF53335">
    <property type="entry name" value="S-adenosyl-L-methionine-dependent methyltransferases"/>
    <property type="match status" value="1"/>
</dbReference>
<dbReference type="CDD" id="cd02440">
    <property type="entry name" value="AdoMet_MTases"/>
    <property type="match status" value="1"/>
</dbReference>
<dbReference type="InterPro" id="IPR003358">
    <property type="entry name" value="tRNA_(Gua-N-7)_MeTrfase_Trmb"/>
</dbReference>
<comment type="function">
    <text evidence="2 7">Catalyzes the formation of N(7)-methylguanine at position 46 (m7G46) in tRNA.</text>
</comment>
<dbReference type="OrthoDB" id="9802090at2"/>
<dbReference type="NCBIfam" id="TIGR00091">
    <property type="entry name" value="tRNA (guanosine(46)-N7)-methyltransferase TrmB"/>
    <property type="match status" value="1"/>
</dbReference>
<comment type="catalytic activity">
    <reaction evidence="1 7">
        <text>guanosine(46) in tRNA + S-adenosyl-L-methionine = N(7)-methylguanosine(46) in tRNA + S-adenosyl-L-homocysteine</text>
        <dbReference type="Rhea" id="RHEA:42708"/>
        <dbReference type="Rhea" id="RHEA-COMP:10188"/>
        <dbReference type="Rhea" id="RHEA-COMP:10189"/>
        <dbReference type="ChEBI" id="CHEBI:57856"/>
        <dbReference type="ChEBI" id="CHEBI:59789"/>
        <dbReference type="ChEBI" id="CHEBI:74269"/>
        <dbReference type="ChEBI" id="CHEBI:74480"/>
        <dbReference type="EC" id="2.1.1.33"/>
    </reaction>
</comment>
<dbReference type="GO" id="GO:0008176">
    <property type="term" value="F:tRNA (guanine(46)-N7)-methyltransferase activity"/>
    <property type="evidence" value="ECO:0007669"/>
    <property type="project" value="UniProtKB-UniRule"/>
</dbReference>
<dbReference type="UniPathway" id="UPA00989"/>
<comment type="pathway">
    <text evidence="7">tRNA modification; N(7)-methylguanine-tRNA biosynthesis.</text>
</comment>
<keyword evidence="5 7" id="KW-0949">S-adenosyl-L-methionine</keyword>
<feature type="binding site" evidence="7">
    <location>
        <position position="125"/>
    </location>
    <ligand>
        <name>S-adenosyl-L-methionine</name>
        <dbReference type="ChEBI" id="CHEBI:59789"/>
    </ligand>
</feature>
<evidence type="ECO:0000313" key="9">
    <source>
        <dbReference type="Proteomes" id="UP000316008"/>
    </source>
</evidence>
<name>A0A556N157_9FLAO</name>
<comment type="caution">
    <text evidence="7">Lacks conserved residue(s) required for the propagation of feature annotation.</text>
</comment>
<comment type="similarity">
    <text evidence="7">Belongs to the class I-like SAM-binding methyltransferase superfamily. TrmB family.</text>
</comment>
<dbReference type="PANTHER" id="PTHR23417">
    <property type="entry name" value="3-DEOXY-D-MANNO-OCTULOSONIC-ACID TRANSFERASE/TRNA GUANINE-N 7 - -METHYLTRANSFERASE"/>
    <property type="match status" value="1"/>
</dbReference>
<dbReference type="PROSITE" id="PS51625">
    <property type="entry name" value="SAM_MT_TRMB"/>
    <property type="match status" value="1"/>
</dbReference>
<feature type="binding site" evidence="7">
    <location>
        <begin position="205"/>
        <end position="208"/>
    </location>
    <ligand>
        <name>substrate</name>
    </ligand>
</feature>
<gene>
    <name evidence="7 8" type="primary">trmB</name>
    <name evidence="8" type="ORF">FO442_08495</name>
</gene>
<dbReference type="Gene3D" id="3.40.50.150">
    <property type="entry name" value="Vaccinia Virus protein VP39"/>
    <property type="match status" value="1"/>
</dbReference>
<feature type="binding site" evidence="7">
    <location>
        <position position="159"/>
    </location>
    <ligand>
        <name>substrate</name>
    </ligand>
</feature>
<accession>A0A556N157</accession>
<protein>
    <recommendedName>
        <fullName evidence="7">tRNA (guanine-N(7)-)-methyltransferase</fullName>
        <ecNumber evidence="7">2.1.1.33</ecNumber>
    </recommendedName>
    <alternativeName>
        <fullName evidence="7">tRNA (guanine(46)-N(7))-methyltransferase</fullName>
    </alternativeName>
    <alternativeName>
        <fullName evidence="7">tRNA(m7G46)-methyltransferase</fullName>
    </alternativeName>
</protein>
<feature type="binding site" evidence="7">
    <location>
        <position position="76"/>
    </location>
    <ligand>
        <name>S-adenosyl-L-methionine</name>
        <dbReference type="ChEBI" id="CHEBI:59789"/>
    </ligand>
</feature>
<evidence type="ECO:0000256" key="3">
    <source>
        <dbReference type="ARBA" id="ARBA00022603"/>
    </source>
</evidence>
<evidence type="ECO:0000256" key="5">
    <source>
        <dbReference type="ARBA" id="ARBA00022691"/>
    </source>
</evidence>
<keyword evidence="3 7" id="KW-0489">Methyltransferase</keyword>
<dbReference type="EC" id="2.1.1.33" evidence="7"/>
<dbReference type="NCBIfam" id="NF001080">
    <property type="entry name" value="PRK00121.2-2"/>
    <property type="match status" value="1"/>
</dbReference>
<comment type="caution">
    <text evidence="8">The sequence shown here is derived from an EMBL/GenBank/DDBJ whole genome shotgun (WGS) entry which is preliminary data.</text>
</comment>
<reference evidence="8 9" key="1">
    <citation type="submission" date="2019-07" db="EMBL/GenBank/DDBJ databases">
        <authorList>
            <person name="Huq M.A."/>
        </authorList>
    </citation>
    <scope>NUCLEOTIDE SEQUENCE [LARGE SCALE GENOMIC DNA]</scope>
    <source>
        <strain evidence="8 9">MAH-3</strain>
    </source>
</reference>
<dbReference type="RefSeq" id="WP_144332733.1">
    <property type="nucleotide sequence ID" value="NZ_VLPL01000003.1"/>
</dbReference>
<organism evidence="8 9">
    <name type="scientific">Fluviicola chungangensis</name>
    <dbReference type="NCBI Taxonomy" id="2597671"/>
    <lineage>
        <taxon>Bacteria</taxon>
        <taxon>Pseudomonadati</taxon>
        <taxon>Bacteroidota</taxon>
        <taxon>Flavobacteriia</taxon>
        <taxon>Flavobacteriales</taxon>
        <taxon>Crocinitomicaceae</taxon>
        <taxon>Fluviicola</taxon>
    </lineage>
</organism>
<evidence type="ECO:0000256" key="2">
    <source>
        <dbReference type="ARBA" id="ARBA00003015"/>
    </source>
</evidence>
<dbReference type="Pfam" id="PF02390">
    <property type="entry name" value="Methyltransf_4"/>
    <property type="match status" value="1"/>
</dbReference>
<dbReference type="Proteomes" id="UP000316008">
    <property type="component" value="Unassembled WGS sequence"/>
</dbReference>
<feature type="binding site" evidence="7">
    <location>
        <position position="51"/>
    </location>
    <ligand>
        <name>S-adenosyl-L-methionine</name>
        <dbReference type="ChEBI" id="CHEBI:59789"/>
    </ligand>
</feature>